<dbReference type="Pfam" id="PF00534">
    <property type="entry name" value="Glycos_transf_1"/>
    <property type="match status" value="1"/>
</dbReference>
<feature type="domain" description="Glycosyl transferase family 1" evidence="1">
    <location>
        <begin position="151"/>
        <end position="313"/>
    </location>
</feature>
<protein>
    <submittedName>
        <fullName evidence="3">Glycosyltransferase family 1 protein</fullName>
    </submittedName>
</protein>
<dbReference type="EMBL" id="DTIN01000011">
    <property type="protein sequence ID" value="HFX13184.1"/>
    <property type="molecule type" value="Genomic_DNA"/>
</dbReference>
<sequence>MKEKIKVNIVSEAQAWKVEGQGVYTATLVLMEALKKRNDVEVYLNGSGLYDIAHLHTPGPYAVSKGLLTGKRLVISAHVVPESVLGSLVLANVWLPFFTLYLKNYYNLADVVVAVAPRVKRDLEEIGVKAPIVFVPNPVNLERFYPDLKLREEGRKRLGINNKDFMAICSGQLQPRKGVDTFIEVAKSLPYIKFVWVGGQPFSVLTAGYMEMNEKIKTAPSNVIFTGLVPYEDMPLYLNAADIFFFPSFQENFPMAVLEAASCGLPLLLRDNVEYKEPYKDKYIPAKNDEEFRNYIVKLFEDNSFREEYKKKALMLAHEYSTDNVAQMMMDVYREVLKNPPRMRRDYITLEPFREEWRKIFRNVKYKDISHSSLRRRSILKKTEDKIY</sequence>
<dbReference type="PANTHER" id="PTHR45947">
    <property type="entry name" value="SULFOQUINOVOSYL TRANSFERASE SQD2"/>
    <property type="match status" value="1"/>
</dbReference>
<dbReference type="PANTHER" id="PTHR45947:SF3">
    <property type="entry name" value="SULFOQUINOVOSYL TRANSFERASE SQD2"/>
    <property type="match status" value="1"/>
</dbReference>
<dbReference type="InterPro" id="IPR050194">
    <property type="entry name" value="Glycosyltransferase_grp1"/>
</dbReference>
<keyword evidence="3" id="KW-0808">Transferase</keyword>
<organism evidence="3">
    <name type="scientific">Dictyoglomus thermophilum</name>
    <dbReference type="NCBI Taxonomy" id="14"/>
    <lineage>
        <taxon>Bacteria</taxon>
        <taxon>Pseudomonadati</taxon>
        <taxon>Dictyoglomota</taxon>
        <taxon>Dictyoglomia</taxon>
        <taxon>Dictyoglomales</taxon>
        <taxon>Dictyoglomaceae</taxon>
        <taxon>Dictyoglomus</taxon>
    </lineage>
</organism>
<accession>A0A7C3RLL6</accession>
<dbReference type="CDD" id="cd03801">
    <property type="entry name" value="GT4_PimA-like"/>
    <property type="match status" value="1"/>
</dbReference>
<dbReference type="SUPFAM" id="SSF53756">
    <property type="entry name" value="UDP-Glycosyltransferase/glycogen phosphorylase"/>
    <property type="match status" value="1"/>
</dbReference>
<comment type="caution">
    <text evidence="3">The sequence shown here is derived from an EMBL/GenBank/DDBJ whole genome shotgun (WGS) entry which is preliminary data.</text>
</comment>
<proteinExistence type="predicted"/>
<feature type="domain" description="Glycosyltransferase subfamily 4-like N-terminal" evidence="2">
    <location>
        <begin position="50"/>
        <end position="143"/>
    </location>
</feature>
<dbReference type="Gene3D" id="3.40.50.2000">
    <property type="entry name" value="Glycogen Phosphorylase B"/>
    <property type="match status" value="2"/>
</dbReference>
<name>A0A7C3RLL6_DICTH</name>
<evidence type="ECO:0000259" key="1">
    <source>
        <dbReference type="Pfam" id="PF00534"/>
    </source>
</evidence>
<dbReference type="AlphaFoldDB" id="A0A7C3RLL6"/>
<gene>
    <name evidence="3" type="ORF">ENW00_03370</name>
</gene>
<dbReference type="InterPro" id="IPR028098">
    <property type="entry name" value="Glyco_trans_4-like_N"/>
</dbReference>
<reference evidence="3" key="1">
    <citation type="journal article" date="2020" name="mSystems">
        <title>Genome- and Community-Level Interaction Insights into Carbon Utilization and Element Cycling Functions of Hydrothermarchaeota in Hydrothermal Sediment.</title>
        <authorList>
            <person name="Zhou Z."/>
            <person name="Liu Y."/>
            <person name="Xu W."/>
            <person name="Pan J."/>
            <person name="Luo Z.H."/>
            <person name="Li M."/>
        </authorList>
    </citation>
    <scope>NUCLEOTIDE SEQUENCE [LARGE SCALE GENOMIC DNA]</scope>
    <source>
        <strain evidence="3">SpSt-81</strain>
    </source>
</reference>
<dbReference type="InterPro" id="IPR001296">
    <property type="entry name" value="Glyco_trans_1"/>
</dbReference>
<dbReference type="GO" id="GO:0016757">
    <property type="term" value="F:glycosyltransferase activity"/>
    <property type="evidence" value="ECO:0007669"/>
    <property type="project" value="InterPro"/>
</dbReference>
<evidence type="ECO:0000259" key="2">
    <source>
        <dbReference type="Pfam" id="PF13439"/>
    </source>
</evidence>
<evidence type="ECO:0000313" key="3">
    <source>
        <dbReference type="EMBL" id="HFX13184.1"/>
    </source>
</evidence>
<dbReference type="Pfam" id="PF13439">
    <property type="entry name" value="Glyco_transf_4"/>
    <property type="match status" value="1"/>
</dbReference>